<comment type="caution">
    <text evidence="2">The sequence shown here is derived from an EMBL/GenBank/DDBJ whole genome shotgun (WGS) entry which is preliminary data.</text>
</comment>
<dbReference type="EMBL" id="MLIS01000003">
    <property type="protein sequence ID" value="OHU76420.1"/>
    <property type="molecule type" value="Genomic_DNA"/>
</dbReference>
<dbReference type="PROSITE" id="PS51725">
    <property type="entry name" value="ABM"/>
    <property type="match status" value="1"/>
</dbReference>
<dbReference type="SUPFAM" id="SSF54909">
    <property type="entry name" value="Dimeric alpha+beta barrel"/>
    <property type="match status" value="1"/>
</dbReference>
<dbReference type="InterPro" id="IPR007138">
    <property type="entry name" value="ABM_dom"/>
</dbReference>
<dbReference type="Proteomes" id="UP000179441">
    <property type="component" value="Unassembled WGS sequence"/>
</dbReference>
<dbReference type="InterPro" id="IPR011008">
    <property type="entry name" value="Dimeric_a/b-barrel"/>
</dbReference>
<reference evidence="2 3" key="1">
    <citation type="submission" date="2016-10" db="EMBL/GenBank/DDBJ databases">
        <title>Evaluation of Human, Veterinary and Environmental Mycobacterium chelonae Isolates by Core Genome Phylogenomic Analysis, Targeted Gene Comparison, and Anti-microbial Susceptibility Patterns: A Tale of Mistaken Identities.</title>
        <authorList>
            <person name="Fogelson S.B."/>
            <person name="Camus A.C."/>
            <person name="Lorenz W."/>
            <person name="Vasireddy R."/>
            <person name="Vasireddy S."/>
            <person name="Smith T."/>
            <person name="Brown-Elliott B.A."/>
            <person name="Wallace R.J.Jr."/>
            <person name="Hasan N.A."/>
            <person name="Reischl U."/>
            <person name="Sanchez S."/>
        </authorList>
    </citation>
    <scope>NUCLEOTIDE SEQUENCE [LARGE SCALE GENOMIC DNA]</scope>
    <source>
        <strain evidence="2 3">15518</strain>
    </source>
</reference>
<dbReference type="AlphaFoldDB" id="A0A1S1LZQ3"/>
<protein>
    <recommendedName>
        <fullName evidence="1">ABM domain-containing protein</fullName>
    </recommendedName>
</protein>
<accession>A0A1S1LZQ3</accession>
<dbReference type="RefSeq" id="WP_070952727.1">
    <property type="nucleotide sequence ID" value="NZ_CP050145.1"/>
</dbReference>
<proteinExistence type="predicted"/>
<organism evidence="2 3">
    <name type="scientific">Mycobacteroides chelonae</name>
    <name type="common">Mycobacterium chelonae</name>
    <dbReference type="NCBI Taxonomy" id="1774"/>
    <lineage>
        <taxon>Bacteria</taxon>
        <taxon>Bacillati</taxon>
        <taxon>Actinomycetota</taxon>
        <taxon>Actinomycetes</taxon>
        <taxon>Mycobacteriales</taxon>
        <taxon>Mycobacteriaceae</taxon>
        <taxon>Mycobacteroides</taxon>
    </lineage>
</organism>
<evidence type="ECO:0000313" key="2">
    <source>
        <dbReference type="EMBL" id="OHU76420.1"/>
    </source>
</evidence>
<dbReference type="Pfam" id="PF03992">
    <property type="entry name" value="ABM"/>
    <property type="match status" value="1"/>
</dbReference>
<dbReference type="Gene3D" id="3.30.70.100">
    <property type="match status" value="1"/>
</dbReference>
<evidence type="ECO:0000313" key="3">
    <source>
        <dbReference type="Proteomes" id="UP000179441"/>
    </source>
</evidence>
<evidence type="ECO:0000259" key="1">
    <source>
        <dbReference type="PROSITE" id="PS51725"/>
    </source>
</evidence>
<gene>
    <name evidence="2" type="ORF">BKG84_24290</name>
</gene>
<keyword evidence="3" id="KW-1185">Reference proteome</keyword>
<sequence length="99" mass="11103">MPSFLMNINVKPGQEDAALAQLAEIQRLARADAGNQLFLWLHHTTDPTRFTLCEQWDTQADLDKHLVNISPAWDRFTPLLAGTPVSEPVAPVTEIDPQR</sequence>
<feature type="domain" description="ABM" evidence="1">
    <location>
        <begin position="2"/>
        <end position="95"/>
    </location>
</feature>
<name>A0A1S1LZQ3_MYCCH</name>